<dbReference type="Gene3D" id="3.20.20.450">
    <property type="entry name" value="EAL domain"/>
    <property type="match status" value="1"/>
</dbReference>
<dbReference type="SMART" id="SM00052">
    <property type="entry name" value="EAL"/>
    <property type="match status" value="1"/>
</dbReference>
<dbReference type="OrthoDB" id="675397at2"/>
<dbReference type="CDD" id="cd01948">
    <property type="entry name" value="EAL"/>
    <property type="match status" value="1"/>
</dbReference>
<dbReference type="EMBL" id="AEVT01000058">
    <property type="protein sequence ID" value="EGA70451.1"/>
    <property type="molecule type" value="Genomic_DNA"/>
</dbReference>
<feature type="domain" description="EAL" evidence="2">
    <location>
        <begin position="251"/>
        <end position="498"/>
    </location>
</feature>
<proteinExistence type="predicted"/>
<evidence type="ECO:0000313" key="3">
    <source>
        <dbReference type="EMBL" id="EGA70451.1"/>
    </source>
</evidence>
<dbReference type="PANTHER" id="PTHR33121:SF79">
    <property type="entry name" value="CYCLIC DI-GMP PHOSPHODIESTERASE PDED-RELATED"/>
    <property type="match status" value="1"/>
</dbReference>
<evidence type="ECO:0000313" key="4">
    <source>
        <dbReference type="Proteomes" id="UP000006228"/>
    </source>
</evidence>
<keyword evidence="1" id="KW-1133">Transmembrane helix</keyword>
<protein>
    <submittedName>
        <fullName evidence="3">Diguanylate phosphodiesterase</fullName>
    </submittedName>
</protein>
<keyword evidence="1" id="KW-0812">Transmembrane</keyword>
<dbReference type="SUPFAM" id="SSF141868">
    <property type="entry name" value="EAL domain-like"/>
    <property type="match status" value="1"/>
</dbReference>
<dbReference type="RefSeq" id="WP_008076370.1">
    <property type="nucleotide sequence ID" value="NZ_AEVT01000058.1"/>
</dbReference>
<evidence type="ECO:0000256" key="1">
    <source>
        <dbReference type="SAM" id="Phobius"/>
    </source>
</evidence>
<feature type="transmembrane region" description="Helical" evidence="1">
    <location>
        <begin position="223"/>
        <end position="245"/>
    </location>
</feature>
<dbReference type="GeneID" id="95569029"/>
<dbReference type="PANTHER" id="PTHR33121">
    <property type="entry name" value="CYCLIC DI-GMP PHOSPHODIESTERASE PDEF"/>
    <property type="match status" value="1"/>
</dbReference>
<comment type="caution">
    <text evidence="3">The sequence shown here is derived from an EMBL/GenBank/DDBJ whole genome shotgun (WGS) entry which is preliminary data.</text>
</comment>
<dbReference type="InterPro" id="IPR035919">
    <property type="entry name" value="EAL_sf"/>
</dbReference>
<keyword evidence="1" id="KW-0472">Membrane</keyword>
<gene>
    <name evidence="3" type="ORF">VISI1226_00260</name>
</gene>
<dbReference type="Pfam" id="PF00563">
    <property type="entry name" value="EAL"/>
    <property type="match status" value="1"/>
</dbReference>
<dbReference type="InterPro" id="IPR050706">
    <property type="entry name" value="Cyclic-di-GMP_PDE-like"/>
</dbReference>
<organism evidence="3 4">
    <name type="scientific">Vibrio sinaloensis DSM 21326</name>
    <dbReference type="NCBI Taxonomy" id="945550"/>
    <lineage>
        <taxon>Bacteria</taxon>
        <taxon>Pseudomonadati</taxon>
        <taxon>Pseudomonadota</taxon>
        <taxon>Gammaproteobacteria</taxon>
        <taxon>Vibrionales</taxon>
        <taxon>Vibrionaceae</taxon>
        <taxon>Vibrio</taxon>
        <taxon>Vibrio oreintalis group</taxon>
    </lineage>
</organism>
<evidence type="ECO:0000259" key="2">
    <source>
        <dbReference type="PROSITE" id="PS50883"/>
    </source>
</evidence>
<accession>E8M601</accession>
<reference evidence="3 4" key="1">
    <citation type="journal article" date="2012" name="Int. J. Syst. Evol. Microbiol.">
        <title>Vibrio caribbeanicus sp. nov., isolated from the marine sponge Scleritoderma cyanea.</title>
        <authorList>
            <person name="Hoffmann M."/>
            <person name="Monday S.R."/>
            <person name="Allard M.W."/>
            <person name="Strain E.A."/>
            <person name="Whittaker P."/>
            <person name="Naum M."/>
            <person name="McCarthy P.J."/>
            <person name="Lopez J.V."/>
            <person name="Fischer M."/>
            <person name="Brown E.W."/>
        </authorList>
    </citation>
    <scope>NUCLEOTIDE SEQUENCE [LARGE SCALE GENOMIC DNA]</scope>
    <source>
        <strain evidence="4">DSMZ 21326</strain>
    </source>
</reference>
<dbReference type="GO" id="GO:0071111">
    <property type="term" value="F:cyclic-guanylate-specific phosphodiesterase activity"/>
    <property type="evidence" value="ECO:0007669"/>
    <property type="project" value="InterPro"/>
</dbReference>
<feature type="transmembrane region" description="Helical" evidence="1">
    <location>
        <begin position="16"/>
        <end position="39"/>
    </location>
</feature>
<name>E8M601_PHOS4</name>
<dbReference type="Proteomes" id="UP000006228">
    <property type="component" value="Unassembled WGS sequence"/>
</dbReference>
<dbReference type="PROSITE" id="PS50883">
    <property type="entry name" value="EAL"/>
    <property type="match status" value="1"/>
</dbReference>
<sequence>MNSSQRFELSVETKSLIAYLFVPLFIVLPAAFYLSLAGIHDVLKHTGKNYVDRIEDVVTEIEIDTTLAMNYLNSCEAIGEKLLFANNLRELIIVRDSVAVCSSKRGDLNVNIENILGGQKIMSGLHLYDIDQDEEQRTIVVASALPGDGSNGVFGVVDPTYLIGRLLDIEDTNVDKVTAQLNGKTYPADREFHSSTIHDIIKSKHFDFSLLVEADSDFITRRFVFGFMTALPISLLISVLLYLVMNRLKKRDDLAQDLKQGLKREELFLVYQPLVGSDEYDLRGFEALIRWQHPSMGLVRPDIFISLAEREHLINDITDFVLKRAYQDLNNGRTDYNLSLGVNVPPSYLHEEKNLLALIHYGQLFSQIGIVLTTEITERQMLDDKGREALHRLREHGMRISIDDFGTGHTALSVIQQTEFDYLKIDKCFVDTIGVETVNSAVLNTIIELGHRLNVQMVAEGVEEEHQAQYLANMGVHKLQGYYFAKPLSLKEIETTWL</sequence>
<dbReference type="InterPro" id="IPR001633">
    <property type="entry name" value="EAL_dom"/>
</dbReference>
<dbReference type="AlphaFoldDB" id="E8M601"/>
<dbReference type="eggNOG" id="COG4943">
    <property type="taxonomic scope" value="Bacteria"/>
</dbReference>